<geneLocation type="chloroplast" evidence="1"/>
<dbReference type="EMBL" id="MF101410">
    <property type="protein sequence ID" value="ARW59827.1"/>
    <property type="molecule type" value="Genomic_DNA"/>
</dbReference>
<accession>A0A1Z1M169</accession>
<proteinExistence type="predicted"/>
<dbReference type="AlphaFoldDB" id="A0A1Z1M169"/>
<keyword evidence="1" id="KW-0934">Plastid</keyword>
<evidence type="ECO:0000313" key="1">
    <source>
        <dbReference type="EMBL" id="ARW59827.1"/>
    </source>
</evidence>
<gene>
    <name evidence="1" type="primary">Orf49</name>
</gene>
<keyword evidence="1" id="KW-0150">Chloroplast</keyword>
<reference evidence="1" key="1">
    <citation type="journal article" date="2017" name="J. Phycol.">
        <title>Analysis of chloroplast genomes and a supermatrix inform reclassification of the Rhodomelaceae (Rhodophyta).</title>
        <authorList>
            <person name="Diaz-Tapia P."/>
            <person name="Maggs C.A."/>
            <person name="West J.A."/>
            <person name="Verbruggen H."/>
        </authorList>
    </citation>
    <scope>NUCLEOTIDE SEQUENCE</scope>
    <source>
        <strain evidence="1">HV1501</strain>
    </source>
</reference>
<organism evidence="1">
    <name type="scientific">Laurenciella marilzae</name>
    <dbReference type="NCBI Taxonomy" id="1413812"/>
    <lineage>
        <taxon>Eukaryota</taxon>
        <taxon>Rhodophyta</taxon>
        <taxon>Florideophyceae</taxon>
        <taxon>Rhodymeniophycidae</taxon>
        <taxon>Ceramiales</taxon>
        <taxon>Rhodomelaceae</taxon>
        <taxon>Laurencieae</taxon>
        <taxon>Laurenciella</taxon>
    </lineage>
</organism>
<protein>
    <submittedName>
        <fullName evidence="1">Uncharacterized protein</fullName>
    </submittedName>
</protein>
<sequence>MCIVTKYKYTINIIVCDPHYNNTQYIYIIIQIRNKFMTNLIYNILYELI</sequence>
<dbReference type="GeneID" id="33348072"/>
<dbReference type="RefSeq" id="YP_009391683.1">
    <property type="nucleotide sequence ID" value="NC_035259.1"/>
</dbReference>
<name>A0A1Z1M169_9FLOR</name>